<dbReference type="EMBL" id="BLTE01000002">
    <property type="protein sequence ID" value="GFK92804.1"/>
    <property type="molecule type" value="Genomic_DNA"/>
</dbReference>
<sequence>MHKCAFIIFLSLVLLAEAVHAQVKQYRVGVLYWSMNIPGQVAMREGLEQEAQRINDAAKASGKPSVVLEAKVAGDGEQGIENQVRQMKEFITAKVDMIIVQPTDNAALADPLIAANNANIPVVAYDQYISRGKLAAYRTSDNYQAGFLGGEYIAARFKDKPEIKLVLVEYPHVSSTVERVNGFLDALAQSKRSYKLLKSYSAVEPVAGKKVAGDILREFPEQGSIDVVFTVNDGGGLEVVNGLGNAGRTEIQVATVDGDPASVGNIRAGWLTVIDAAQFCGPLGAETMRAAYAVLSGENPPQHALVPVFPITQETLAAYPGWMGPLPESFAKPWPSVVPLWENTLRVVKP</sequence>
<keyword evidence="3 4" id="KW-0732">Signal</keyword>
<accession>A0A6V8LM70</accession>
<dbReference type="AlphaFoldDB" id="A0A6V8LM70"/>
<comment type="caution">
    <text evidence="6">The sequence shown here is derived from an EMBL/GenBank/DDBJ whole genome shotgun (WGS) entry which is preliminary data.</text>
</comment>
<evidence type="ECO:0000256" key="2">
    <source>
        <dbReference type="ARBA" id="ARBA00007639"/>
    </source>
</evidence>
<feature type="chain" id="PRO_5028942775" evidence="4">
    <location>
        <begin position="22"/>
        <end position="350"/>
    </location>
</feature>
<name>A0A6V8LM70_9BACT</name>
<evidence type="ECO:0000313" key="7">
    <source>
        <dbReference type="Proteomes" id="UP000494245"/>
    </source>
</evidence>
<evidence type="ECO:0000256" key="3">
    <source>
        <dbReference type="ARBA" id="ARBA00022729"/>
    </source>
</evidence>
<feature type="domain" description="Periplasmic binding protein" evidence="5">
    <location>
        <begin position="28"/>
        <end position="298"/>
    </location>
</feature>
<dbReference type="RefSeq" id="WP_173081246.1">
    <property type="nucleotide sequence ID" value="NZ_BLTE01000002.1"/>
</dbReference>
<dbReference type="Pfam" id="PF13407">
    <property type="entry name" value="Peripla_BP_4"/>
    <property type="match status" value="1"/>
</dbReference>
<evidence type="ECO:0000256" key="4">
    <source>
        <dbReference type="SAM" id="SignalP"/>
    </source>
</evidence>
<dbReference type="Gene3D" id="3.40.50.2300">
    <property type="match status" value="2"/>
</dbReference>
<dbReference type="GO" id="GO:0030313">
    <property type="term" value="C:cell envelope"/>
    <property type="evidence" value="ECO:0007669"/>
    <property type="project" value="UniProtKB-SubCell"/>
</dbReference>
<dbReference type="SUPFAM" id="SSF53822">
    <property type="entry name" value="Periplasmic binding protein-like I"/>
    <property type="match status" value="1"/>
</dbReference>
<comment type="subcellular location">
    <subcellularLocation>
        <location evidence="1">Cell envelope</location>
    </subcellularLocation>
</comment>
<dbReference type="PANTHER" id="PTHR46847">
    <property type="entry name" value="D-ALLOSE-BINDING PERIPLASMIC PROTEIN-RELATED"/>
    <property type="match status" value="1"/>
</dbReference>
<feature type="signal peptide" evidence="4">
    <location>
        <begin position="1"/>
        <end position="21"/>
    </location>
</feature>
<dbReference type="PANTHER" id="PTHR46847:SF1">
    <property type="entry name" value="D-ALLOSE-BINDING PERIPLASMIC PROTEIN-RELATED"/>
    <property type="match status" value="1"/>
</dbReference>
<evidence type="ECO:0000259" key="5">
    <source>
        <dbReference type="Pfam" id="PF13407"/>
    </source>
</evidence>
<organism evidence="6 7">
    <name type="scientific">Fundidesulfovibrio magnetotacticus</name>
    <dbReference type="NCBI Taxonomy" id="2730080"/>
    <lineage>
        <taxon>Bacteria</taxon>
        <taxon>Pseudomonadati</taxon>
        <taxon>Thermodesulfobacteriota</taxon>
        <taxon>Desulfovibrionia</taxon>
        <taxon>Desulfovibrionales</taxon>
        <taxon>Desulfovibrionaceae</taxon>
        <taxon>Fundidesulfovibrio</taxon>
    </lineage>
</organism>
<keyword evidence="7" id="KW-1185">Reference proteome</keyword>
<dbReference type="CDD" id="cd01536">
    <property type="entry name" value="PBP1_ABC_sugar_binding-like"/>
    <property type="match status" value="1"/>
</dbReference>
<dbReference type="Proteomes" id="UP000494245">
    <property type="component" value="Unassembled WGS sequence"/>
</dbReference>
<proteinExistence type="inferred from homology"/>
<dbReference type="InterPro" id="IPR025997">
    <property type="entry name" value="SBP_2_dom"/>
</dbReference>
<evidence type="ECO:0000313" key="6">
    <source>
        <dbReference type="EMBL" id="GFK92804.1"/>
    </source>
</evidence>
<reference evidence="6 7" key="2">
    <citation type="submission" date="2020-05" db="EMBL/GenBank/DDBJ databases">
        <title>Draft genome sequence of Desulfovibrio sp. strainFSS-1.</title>
        <authorList>
            <person name="Shimoshige H."/>
            <person name="Kobayashi H."/>
            <person name="Maekawa T."/>
        </authorList>
    </citation>
    <scope>NUCLEOTIDE SEQUENCE [LARGE SCALE GENOMIC DNA]</scope>
    <source>
        <strain evidence="6 7">SIID29052-01</strain>
    </source>
</reference>
<protein>
    <submittedName>
        <fullName evidence="6">Ribose import binding protein RbsB</fullName>
    </submittedName>
</protein>
<reference evidence="6 7" key="1">
    <citation type="submission" date="2020-04" db="EMBL/GenBank/DDBJ databases">
        <authorList>
            <consortium name="Desulfovibrio sp. FSS-1 genome sequencing consortium"/>
            <person name="Shimoshige H."/>
            <person name="Kobayashi H."/>
            <person name="Maekawa T."/>
        </authorList>
    </citation>
    <scope>NUCLEOTIDE SEQUENCE [LARGE SCALE GENOMIC DNA]</scope>
    <source>
        <strain evidence="6 7">SIID29052-01</strain>
    </source>
</reference>
<dbReference type="GO" id="GO:0030246">
    <property type="term" value="F:carbohydrate binding"/>
    <property type="evidence" value="ECO:0007669"/>
    <property type="project" value="UniProtKB-ARBA"/>
</dbReference>
<gene>
    <name evidence="6" type="primary">rbsB</name>
    <name evidence="6" type="ORF">NNJEOMEG_00631</name>
</gene>
<comment type="similarity">
    <text evidence="2">Belongs to the bacterial solute-binding protein 2 family.</text>
</comment>
<dbReference type="InterPro" id="IPR028082">
    <property type="entry name" value="Peripla_BP_I"/>
</dbReference>
<evidence type="ECO:0000256" key="1">
    <source>
        <dbReference type="ARBA" id="ARBA00004196"/>
    </source>
</evidence>